<evidence type="ECO:0000313" key="1">
    <source>
        <dbReference type="EMBL" id="CAK5086355.1"/>
    </source>
</evidence>
<sequence length="681" mass="75637">MNIINETTIPDPCNKVCIPGDKLFSVSDNYRAGNGCFEFYGILVASLTGYVNVSVVKDQHSNETKLVEIRRKMDEKSHVIPSQGKIVTAKHSNETKLVEIRRKMDEKSHVIPSQGKIVTAKVELLTQKFAKCTIISVENTMLLSEFNSTLRKEDVREKERDKVELYKFVQPGDIILARVLGYGEAQTSYLLSIAEDQLGVIIGKGQNGQRLSPDPNDPSMMKALNSEYREMRKMFPSGSASQSKPGYLNQSTASTSVNSIFLQSGSSLTNKFSSSQPLFNSTLRQNNIPIIPRQPNFATTGFLNSVKNNVTKLVNKNLGFLPFSPPQLTKTPPTFSTSAPPTIKHSSEISKQNQPNGVSEPEGRNWRMLKLFSGLLKDEDLPKDCECPQNNEDKLFPFPECHTEDLFLRTSPLSPSDDEVEEQPAVKRVKSTICLNSKNHPSTDPCTSTNLNKFLKPSTVATLSSLNIPVAANNSIPGTSKMSTSTAIHPLELNTNFINSKTTETTSKSTSPNQQRGHLQQQQPWKQPQQQTINGKKRFTNKSLLILKSGKRVYAGSKECYQFADTGACQAGIFCVFEHGKSLKHMQQKVCQRLMRGVCRGGTGGDDCPGGLHSPLLPHQMPVCDFYLRLVCSKGKDECNYLHVRHTPGTEPCAEFNRGCCHRGILVCFSLVFLRLFLSFS</sequence>
<reference evidence="1" key="1">
    <citation type="submission" date="2023-11" db="EMBL/GenBank/DDBJ databases">
        <authorList>
            <person name="Poullet M."/>
        </authorList>
    </citation>
    <scope>NUCLEOTIDE SEQUENCE</scope>
    <source>
        <strain evidence="1">E1834</strain>
    </source>
</reference>
<accession>A0ACB1A4J7</accession>
<proteinExistence type="predicted"/>
<organism evidence="1 2">
    <name type="scientific">Meloidogyne enterolobii</name>
    <name type="common">Root-knot nematode worm</name>
    <name type="synonym">Meloidogyne mayaguensis</name>
    <dbReference type="NCBI Taxonomy" id="390850"/>
    <lineage>
        <taxon>Eukaryota</taxon>
        <taxon>Metazoa</taxon>
        <taxon>Ecdysozoa</taxon>
        <taxon>Nematoda</taxon>
        <taxon>Chromadorea</taxon>
        <taxon>Rhabditida</taxon>
        <taxon>Tylenchina</taxon>
        <taxon>Tylenchomorpha</taxon>
        <taxon>Tylenchoidea</taxon>
        <taxon>Meloidogynidae</taxon>
        <taxon>Meloidogyninae</taxon>
        <taxon>Meloidogyne</taxon>
    </lineage>
</organism>
<dbReference type="Proteomes" id="UP001497535">
    <property type="component" value="Unassembled WGS sequence"/>
</dbReference>
<dbReference type="EMBL" id="CAVMJV010000060">
    <property type="protein sequence ID" value="CAK5086355.1"/>
    <property type="molecule type" value="Genomic_DNA"/>
</dbReference>
<evidence type="ECO:0000313" key="2">
    <source>
        <dbReference type="Proteomes" id="UP001497535"/>
    </source>
</evidence>
<gene>
    <name evidence="1" type="ORF">MENTE1834_LOCUS33849</name>
</gene>
<comment type="caution">
    <text evidence="1">The sequence shown here is derived from an EMBL/GenBank/DDBJ whole genome shotgun (WGS) entry which is preliminary data.</text>
</comment>
<name>A0ACB1A4J7_MELEN</name>
<keyword evidence="2" id="KW-1185">Reference proteome</keyword>
<protein>
    <submittedName>
        <fullName evidence="1">Uncharacterized protein</fullName>
    </submittedName>
</protein>